<evidence type="ECO:0000313" key="2">
    <source>
        <dbReference type="Proteomes" id="UP000633936"/>
    </source>
</evidence>
<accession>A0ABR7I4M6</accession>
<name>A0ABR7I4M6_9FIRM</name>
<comment type="caution">
    <text evidence="1">The sequence shown here is derived from an EMBL/GenBank/DDBJ whole genome shotgun (WGS) entry which is preliminary data.</text>
</comment>
<sequence>MYNVTEFKICDRVEKMRLNSIKEINEEASDIRQDNEDLAMLKIIYEHLQLSDHDRAVVDDYIFCLKSRAQRMEQHIYYAGMMDSVNL</sequence>
<dbReference type="Proteomes" id="UP000633936">
    <property type="component" value="Unassembled WGS sequence"/>
</dbReference>
<evidence type="ECO:0008006" key="3">
    <source>
        <dbReference type="Google" id="ProtNLM"/>
    </source>
</evidence>
<dbReference type="EMBL" id="JACOQE010000011">
    <property type="protein sequence ID" value="MBC5741470.1"/>
    <property type="molecule type" value="Genomic_DNA"/>
</dbReference>
<dbReference type="RefSeq" id="WP_118040829.1">
    <property type="nucleotide sequence ID" value="NZ_JACOQE010000011.1"/>
</dbReference>
<protein>
    <recommendedName>
        <fullName evidence="3">DUF2508 family protein</fullName>
    </recommendedName>
</protein>
<keyword evidence="2" id="KW-1185">Reference proteome</keyword>
<reference evidence="1 2" key="1">
    <citation type="submission" date="2020-08" db="EMBL/GenBank/DDBJ databases">
        <title>Genome public.</title>
        <authorList>
            <person name="Liu C."/>
            <person name="Sun Q."/>
        </authorList>
    </citation>
    <scope>NUCLEOTIDE SEQUENCE [LARGE SCALE GENOMIC DNA]</scope>
    <source>
        <strain evidence="1 2">27-44</strain>
    </source>
</reference>
<organism evidence="1 2">
    <name type="scientific">Blautia intestinalis</name>
    <dbReference type="NCBI Taxonomy" id="2763028"/>
    <lineage>
        <taxon>Bacteria</taxon>
        <taxon>Bacillati</taxon>
        <taxon>Bacillota</taxon>
        <taxon>Clostridia</taxon>
        <taxon>Lachnospirales</taxon>
        <taxon>Lachnospiraceae</taxon>
        <taxon>Blautia</taxon>
    </lineage>
</organism>
<evidence type="ECO:0000313" key="1">
    <source>
        <dbReference type="EMBL" id="MBC5741470.1"/>
    </source>
</evidence>
<proteinExistence type="predicted"/>
<gene>
    <name evidence="1" type="ORF">H8Z79_13700</name>
</gene>